<proteinExistence type="predicted"/>
<evidence type="ECO:0000313" key="4">
    <source>
        <dbReference type="Proteomes" id="UP000244335"/>
    </source>
</evidence>
<gene>
    <name evidence="3" type="ORF">DC430_06275</name>
</gene>
<evidence type="ECO:0000313" key="3">
    <source>
        <dbReference type="EMBL" id="PVE54859.1"/>
    </source>
</evidence>
<protein>
    <submittedName>
        <fullName evidence="3">5-oxoprolinase</fullName>
    </submittedName>
</protein>
<dbReference type="PANTHER" id="PTHR11365">
    <property type="entry name" value="5-OXOPROLINASE RELATED"/>
    <property type="match status" value="1"/>
</dbReference>
<feature type="domain" description="Hydantoinase B/oxoprolinase" evidence="2">
    <location>
        <begin position="5"/>
        <end position="524"/>
    </location>
</feature>
<evidence type="ECO:0000256" key="1">
    <source>
        <dbReference type="SAM" id="MobiDB-lite"/>
    </source>
</evidence>
<dbReference type="PANTHER" id="PTHR11365:SF23">
    <property type="entry name" value="HYPOTHETICAL 5-OXOPROLINASE (EUROFUNG)-RELATED"/>
    <property type="match status" value="1"/>
</dbReference>
<comment type="caution">
    <text evidence="3">The sequence shown here is derived from an EMBL/GenBank/DDBJ whole genome shotgun (WGS) entry which is preliminary data.</text>
</comment>
<dbReference type="GO" id="GO:0006749">
    <property type="term" value="P:glutathione metabolic process"/>
    <property type="evidence" value="ECO:0007669"/>
    <property type="project" value="TreeGrafter"/>
</dbReference>
<name>A0AA92C406_RHIRH</name>
<accession>A0AA92C406</accession>
<dbReference type="AlphaFoldDB" id="A0AA92C406"/>
<organism evidence="3 4">
    <name type="scientific">Rhizobium rhizogenes</name>
    <name type="common">Agrobacterium rhizogenes</name>
    <dbReference type="NCBI Taxonomy" id="359"/>
    <lineage>
        <taxon>Bacteria</taxon>
        <taxon>Pseudomonadati</taxon>
        <taxon>Pseudomonadota</taxon>
        <taxon>Alphaproteobacteria</taxon>
        <taxon>Hyphomicrobiales</taxon>
        <taxon>Rhizobiaceae</taxon>
        <taxon>Rhizobium/Agrobacterium group</taxon>
        <taxon>Rhizobium</taxon>
    </lineage>
</organism>
<dbReference type="Proteomes" id="UP000244335">
    <property type="component" value="Unassembled WGS sequence"/>
</dbReference>
<dbReference type="InterPro" id="IPR003692">
    <property type="entry name" value="Hydantoinase_B"/>
</dbReference>
<dbReference type="RefSeq" id="WP_116492676.1">
    <property type="nucleotide sequence ID" value="NZ_QDFR01000002.1"/>
</dbReference>
<dbReference type="InterPro" id="IPR045079">
    <property type="entry name" value="Oxoprolinase-like"/>
</dbReference>
<sequence length="540" mass="56994">MSNFDPIRLEVLRNALEASAQEMGVVLKCTAFSPNIKERMDASCAIFNAEAELVAQAEHVPVHLGSMLKAVGPTLAELPALKEGDVVIVNDPFIAGAHLPDITLIAPVFAEGELVAHVASRAHHSDVGGMEPGSMPGSSTEIYQEGLIIPPVLLYDGGVEQSGIMRMVLANVRTPEERRGDLNAQLAALRVGETRIHELAARFGVGGLKEGLSTILAYSERRMLKRLAELPPGRYVADDWLDDDGSSPERVMIKVAVEVSTERLVFDFEGTAPQRRGNVNAVKPMTHSAVFYAIKILTDATLPPNAGVLRPVEIRIPPGSFLDARAPAAVCAGNTETTQRVADTVLRAFAQIAPDRIAAASQGTMNLIGIGGRDPRSTRAYTYIETIGGGQGGRPYGQGMHGVHANMSNTLNTPVEALEISYPLRVERYELREGSGGGGHHAGGEGLIRAITAIDHEARVSLQSDRRLTGPYGLHGGASGATGQNSVRDRQGNVTALPGKGSVTLAPGETLIVETPGGGGWGAPQAADNRLSVAAARVDA</sequence>
<dbReference type="Pfam" id="PF02538">
    <property type="entry name" value="Hydantoinase_B"/>
    <property type="match status" value="1"/>
</dbReference>
<reference evidence="3 4" key="1">
    <citation type="submission" date="2018-04" db="EMBL/GenBank/DDBJ databases">
        <authorList>
            <person name="Hagen T."/>
        </authorList>
    </citation>
    <scope>NUCLEOTIDE SEQUENCE [LARGE SCALE GENOMIC DNA]</scope>
    <source>
        <strain evidence="3 4">TPD7009</strain>
    </source>
</reference>
<dbReference type="EMBL" id="QDFR01000002">
    <property type="protein sequence ID" value="PVE54859.1"/>
    <property type="molecule type" value="Genomic_DNA"/>
</dbReference>
<evidence type="ECO:0000259" key="2">
    <source>
        <dbReference type="Pfam" id="PF02538"/>
    </source>
</evidence>
<dbReference type="GO" id="GO:0005829">
    <property type="term" value="C:cytosol"/>
    <property type="evidence" value="ECO:0007669"/>
    <property type="project" value="TreeGrafter"/>
</dbReference>
<feature type="region of interest" description="Disordered" evidence="1">
    <location>
        <begin position="470"/>
        <end position="501"/>
    </location>
</feature>
<dbReference type="GO" id="GO:0017168">
    <property type="term" value="F:5-oxoprolinase (ATP-hydrolyzing) activity"/>
    <property type="evidence" value="ECO:0007669"/>
    <property type="project" value="TreeGrafter"/>
</dbReference>